<evidence type="ECO:0000256" key="3">
    <source>
        <dbReference type="ARBA" id="ARBA00022676"/>
    </source>
</evidence>
<dbReference type="Proteomes" id="UP000638188">
    <property type="component" value="Unassembled WGS sequence"/>
</dbReference>
<evidence type="ECO:0000313" key="12">
    <source>
        <dbReference type="EMBL" id="GGD09870.1"/>
    </source>
</evidence>
<evidence type="ECO:0000256" key="4">
    <source>
        <dbReference type="ARBA" id="ARBA00022679"/>
    </source>
</evidence>
<comment type="similarity">
    <text evidence="2">Belongs to the YkuD family.</text>
</comment>
<evidence type="ECO:0000313" key="13">
    <source>
        <dbReference type="Proteomes" id="UP000638188"/>
    </source>
</evidence>
<dbReference type="EMBL" id="BMFF01000008">
    <property type="protein sequence ID" value="GGD09870.1"/>
    <property type="molecule type" value="Genomic_DNA"/>
</dbReference>
<evidence type="ECO:0000256" key="1">
    <source>
        <dbReference type="ARBA" id="ARBA00004752"/>
    </source>
</evidence>
<evidence type="ECO:0000256" key="6">
    <source>
        <dbReference type="ARBA" id="ARBA00022960"/>
    </source>
</evidence>
<dbReference type="Gene3D" id="2.40.440.10">
    <property type="entry name" value="L,D-transpeptidase catalytic domain-like"/>
    <property type="match status" value="1"/>
</dbReference>
<keyword evidence="10" id="KW-0732">Signal</keyword>
<keyword evidence="13" id="KW-1185">Reference proteome</keyword>
<evidence type="ECO:0000256" key="10">
    <source>
        <dbReference type="SAM" id="SignalP"/>
    </source>
</evidence>
<feature type="active site" description="Proton donor/acceptor" evidence="9">
    <location>
        <position position="197"/>
    </location>
</feature>
<sequence length="326" mass="35859">MRSVVYSRARQLGCGVLASFAFAALPLAAFEYPLQGDDQELVGEVYSVTASYEDTFAKLGGEHGFGYLEMIAANPSIDPWVPGEGAEIRMPGLHVVPSVPRTGIVINLPEYRLYYFPPEGGKVLTYPVGIGREGWSSPIGETRVLRKEANPSWYPPQSIREEHAAEGDILPAVVPPGPDNPMGPFKMNLAMSGYVIHGTNKKFGIGMRVSHGCFRMRNEDITQLFPQIPLNTPVRIVNQPFKLGLDGRGDLYLEVHTPLDEHGLPSTLDRQAAIQALLAQRTDVSGGVRLDWQAIRDAVFAEEGIPVRIGTAMGYQPEVEQVQNYW</sequence>
<keyword evidence="5" id="KW-0378">Hydrolase</keyword>
<evidence type="ECO:0000256" key="9">
    <source>
        <dbReference type="PROSITE-ProRule" id="PRU01373"/>
    </source>
</evidence>
<dbReference type="InterPro" id="IPR005490">
    <property type="entry name" value="LD_TPept_cat_dom"/>
</dbReference>
<dbReference type="SUPFAM" id="SSF141523">
    <property type="entry name" value="L,D-transpeptidase catalytic domain-like"/>
    <property type="match status" value="1"/>
</dbReference>
<evidence type="ECO:0000256" key="8">
    <source>
        <dbReference type="ARBA" id="ARBA00023316"/>
    </source>
</evidence>
<evidence type="ECO:0000256" key="5">
    <source>
        <dbReference type="ARBA" id="ARBA00022801"/>
    </source>
</evidence>
<protein>
    <submittedName>
        <fullName evidence="12">L,D-transpeptidase</fullName>
    </submittedName>
</protein>
<evidence type="ECO:0000256" key="2">
    <source>
        <dbReference type="ARBA" id="ARBA00005992"/>
    </source>
</evidence>
<feature type="chain" id="PRO_5045944041" evidence="10">
    <location>
        <begin position="24"/>
        <end position="326"/>
    </location>
</feature>
<comment type="pathway">
    <text evidence="1 9">Cell wall biogenesis; peptidoglycan biosynthesis.</text>
</comment>
<keyword evidence="4" id="KW-0808">Transferase</keyword>
<dbReference type="Pfam" id="PF03734">
    <property type="entry name" value="YkuD"/>
    <property type="match status" value="1"/>
</dbReference>
<dbReference type="CDD" id="cd16913">
    <property type="entry name" value="YkuD_like"/>
    <property type="match status" value="1"/>
</dbReference>
<name>A0ABQ1Q0W7_9GAMM</name>
<dbReference type="InterPro" id="IPR050979">
    <property type="entry name" value="LD-transpeptidase"/>
</dbReference>
<dbReference type="PROSITE" id="PS52029">
    <property type="entry name" value="LD_TPASE"/>
    <property type="match status" value="1"/>
</dbReference>
<keyword evidence="6 9" id="KW-0133">Cell shape</keyword>
<keyword evidence="7 9" id="KW-0573">Peptidoglycan synthesis</keyword>
<keyword evidence="3" id="KW-0328">Glycosyltransferase</keyword>
<accession>A0ABQ1Q0W7</accession>
<dbReference type="PANTHER" id="PTHR30582:SF24">
    <property type="entry name" value="L,D-TRANSPEPTIDASE ERFK_SRFK-RELATED"/>
    <property type="match status" value="1"/>
</dbReference>
<feature type="active site" description="Nucleophile" evidence="9">
    <location>
        <position position="213"/>
    </location>
</feature>
<dbReference type="PANTHER" id="PTHR30582">
    <property type="entry name" value="L,D-TRANSPEPTIDASE"/>
    <property type="match status" value="1"/>
</dbReference>
<dbReference type="RefSeq" id="WP_150279046.1">
    <property type="nucleotide sequence ID" value="NZ_BMFF01000008.1"/>
</dbReference>
<organism evidence="12 13">
    <name type="scientific">Halopseudomonas salina</name>
    <dbReference type="NCBI Taxonomy" id="1323744"/>
    <lineage>
        <taxon>Bacteria</taxon>
        <taxon>Pseudomonadati</taxon>
        <taxon>Pseudomonadota</taxon>
        <taxon>Gammaproteobacteria</taxon>
        <taxon>Pseudomonadales</taxon>
        <taxon>Pseudomonadaceae</taxon>
        <taxon>Halopseudomonas</taxon>
    </lineage>
</organism>
<keyword evidence="8 9" id="KW-0961">Cell wall biogenesis/degradation</keyword>
<feature type="domain" description="L,D-TPase catalytic" evidence="11">
    <location>
        <begin position="102"/>
        <end position="237"/>
    </location>
</feature>
<reference evidence="13" key="1">
    <citation type="journal article" date="2019" name="Int. J. Syst. Evol. Microbiol.">
        <title>The Global Catalogue of Microorganisms (GCM) 10K type strain sequencing project: providing services to taxonomists for standard genome sequencing and annotation.</title>
        <authorList>
            <consortium name="The Broad Institute Genomics Platform"/>
            <consortium name="The Broad Institute Genome Sequencing Center for Infectious Disease"/>
            <person name="Wu L."/>
            <person name="Ma J."/>
        </authorList>
    </citation>
    <scope>NUCLEOTIDE SEQUENCE [LARGE SCALE GENOMIC DNA]</scope>
    <source>
        <strain evidence="13">CGMCC 1.12482</strain>
    </source>
</reference>
<evidence type="ECO:0000256" key="7">
    <source>
        <dbReference type="ARBA" id="ARBA00022984"/>
    </source>
</evidence>
<dbReference type="InterPro" id="IPR038063">
    <property type="entry name" value="Transpep_catalytic_dom"/>
</dbReference>
<comment type="caution">
    <text evidence="12">The sequence shown here is derived from an EMBL/GenBank/DDBJ whole genome shotgun (WGS) entry which is preliminary data.</text>
</comment>
<proteinExistence type="inferred from homology"/>
<feature type="signal peptide" evidence="10">
    <location>
        <begin position="1"/>
        <end position="23"/>
    </location>
</feature>
<evidence type="ECO:0000259" key="11">
    <source>
        <dbReference type="PROSITE" id="PS52029"/>
    </source>
</evidence>
<gene>
    <name evidence="12" type="ORF">GCM10007418_31150</name>
</gene>